<dbReference type="PANTHER" id="PTHR43811">
    <property type="entry name" value="FKBP-TYPE PEPTIDYL-PROLYL CIS-TRANS ISOMERASE FKPA"/>
    <property type="match status" value="1"/>
</dbReference>
<feature type="compositionally biased region" description="Polar residues" evidence="6">
    <location>
        <begin position="20"/>
        <end position="33"/>
    </location>
</feature>
<evidence type="ECO:0000313" key="8">
    <source>
        <dbReference type="EMBL" id="OWM81393.1"/>
    </source>
</evidence>
<dbReference type="InterPro" id="IPR001179">
    <property type="entry name" value="PPIase_FKBP_dom"/>
</dbReference>
<evidence type="ECO:0000313" key="9">
    <source>
        <dbReference type="Proteomes" id="UP000197138"/>
    </source>
</evidence>
<dbReference type="PROSITE" id="PS50059">
    <property type="entry name" value="FKBP_PPIASE"/>
    <property type="match status" value="1"/>
</dbReference>
<feature type="compositionally biased region" description="Basic and acidic residues" evidence="6">
    <location>
        <begin position="80"/>
        <end position="91"/>
    </location>
</feature>
<evidence type="ECO:0000256" key="5">
    <source>
        <dbReference type="PROSITE-ProRule" id="PRU00277"/>
    </source>
</evidence>
<reference evidence="9" key="1">
    <citation type="journal article" date="2017" name="Plant J.">
        <title>The pomegranate (Punica granatum L.) genome and the genomics of punicalagin biosynthesis.</title>
        <authorList>
            <person name="Qin G."/>
            <person name="Xu C."/>
            <person name="Ming R."/>
            <person name="Tang H."/>
            <person name="Guyot R."/>
            <person name="Kramer E.M."/>
            <person name="Hu Y."/>
            <person name="Yi X."/>
            <person name="Qi Y."/>
            <person name="Xu X."/>
            <person name="Gao Z."/>
            <person name="Pan H."/>
            <person name="Jian J."/>
            <person name="Tian Y."/>
            <person name="Yue Z."/>
            <person name="Xu Y."/>
        </authorList>
    </citation>
    <scope>NUCLEOTIDE SEQUENCE [LARGE SCALE GENOMIC DNA]</scope>
    <source>
        <strain evidence="9">cv. Dabenzi</strain>
    </source>
</reference>
<dbReference type="InterPro" id="IPR046357">
    <property type="entry name" value="PPIase_dom_sf"/>
</dbReference>
<feature type="compositionally biased region" description="Basic and acidic residues" evidence="6">
    <location>
        <begin position="100"/>
        <end position="121"/>
    </location>
</feature>
<organism evidence="8 9">
    <name type="scientific">Punica granatum</name>
    <name type="common">Pomegranate</name>
    <dbReference type="NCBI Taxonomy" id="22663"/>
    <lineage>
        <taxon>Eukaryota</taxon>
        <taxon>Viridiplantae</taxon>
        <taxon>Streptophyta</taxon>
        <taxon>Embryophyta</taxon>
        <taxon>Tracheophyta</taxon>
        <taxon>Spermatophyta</taxon>
        <taxon>Magnoliopsida</taxon>
        <taxon>eudicotyledons</taxon>
        <taxon>Gunneridae</taxon>
        <taxon>Pentapetalae</taxon>
        <taxon>rosids</taxon>
        <taxon>malvids</taxon>
        <taxon>Myrtales</taxon>
        <taxon>Lythraceae</taxon>
        <taxon>Punica</taxon>
    </lineage>
</organism>
<keyword evidence="4 5" id="KW-0413">Isomerase</keyword>
<dbReference type="PANTHER" id="PTHR43811:SF19">
    <property type="entry name" value="39 KDA FK506-BINDING NUCLEAR PROTEIN"/>
    <property type="match status" value="1"/>
</dbReference>
<keyword evidence="3 5" id="KW-0697">Rotamase</keyword>
<dbReference type="SUPFAM" id="SSF54534">
    <property type="entry name" value="FKBP-like"/>
    <property type="match status" value="1"/>
</dbReference>
<evidence type="ECO:0000259" key="7">
    <source>
        <dbReference type="PROSITE" id="PS50059"/>
    </source>
</evidence>
<dbReference type="GO" id="GO:0003755">
    <property type="term" value="F:peptidyl-prolyl cis-trans isomerase activity"/>
    <property type="evidence" value="ECO:0007669"/>
    <property type="project" value="UniProtKB-KW"/>
</dbReference>
<protein>
    <recommendedName>
        <fullName evidence="2 5">peptidylprolyl isomerase</fullName>
        <ecNumber evidence="2 5">5.2.1.8</ecNumber>
    </recommendedName>
</protein>
<dbReference type="Pfam" id="PF00254">
    <property type="entry name" value="FKBP_C"/>
    <property type="match status" value="1"/>
</dbReference>
<dbReference type="Proteomes" id="UP000197138">
    <property type="component" value="Unassembled WGS sequence"/>
</dbReference>
<sequence length="246" mass="27540">MENSQSKQQKKNKQNGPVENPQQGQIVPRNSASVPVLESEDEDGFPISKNASEKKSEEAAEQVDNDTNEKVLKKKKRNVKTIEQDDQSDRQKKGKKQKKLDKEGKNDKELNEVMDDRKELNEVTNGEAHQVLPQEPPDDNNETQAEKKKKNKKSQDSGDQQSITKGEKEEKPSQVRTFPNGMVVEELAMGELQKNGEIFDSNVGRAPSKFHLSIGQVIKGWDVGFNGKKHSTIPGITSSFYVPSAN</sequence>
<comment type="catalytic activity">
    <reaction evidence="1 5">
        <text>[protein]-peptidylproline (omega=180) = [protein]-peptidylproline (omega=0)</text>
        <dbReference type="Rhea" id="RHEA:16237"/>
        <dbReference type="Rhea" id="RHEA-COMP:10747"/>
        <dbReference type="Rhea" id="RHEA-COMP:10748"/>
        <dbReference type="ChEBI" id="CHEBI:83833"/>
        <dbReference type="ChEBI" id="CHEBI:83834"/>
        <dbReference type="EC" id="5.2.1.8"/>
    </reaction>
</comment>
<evidence type="ECO:0000256" key="2">
    <source>
        <dbReference type="ARBA" id="ARBA00013194"/>
    </source>
</evidence>
<gene>
    <name evidence="8" type="ORF">CDL15_Pgr007431</name>
</gene>
<feature type="region of interest" description="Disordered" evidence="6">
    <location>
        <begin position="1"/>
        <end position="181"/>
    </location>
</feature>
<evidence type="ECO:0000256" key="6">
    <source>
        <dbReference type="SAM" id="MobiDB-lite"/>
    </source>
</evidence>
<name>A0A218X8X8_PUNGR</name>
<dbReference type="AlphaFoldDB" id="A0A218X8X8"/>
<accession>A0A218X8X8</accession>
<feature type="domain" description="PPIase FKBP-type" evidence="7">
    <location>
        <begin position="181"/>
        <end position="229"/>
    </location>
</feature>
<dbReference type="Gene3D" id="3.10.50.40">
    <property type="match status" value="1"/>
</dbReference>
<evidence type="ECO:0000256" key="3">
    <source>
        <dbReference type="ARBA" id="ARBA00023110"/>
    </source>
</evidence>
<dbReference type="EMBL" id="MTKT01002214">
    <property type="protein sequence ID" value="OWM81393.1"/>
    <property type="molecule type" value="Genomic_DNA"/>
</dbReference>
<proteinExistence type="predicted"/>
<comment type="caution">
    <text evidence="8">The sequence shown here is derived from an EMBL/GenBank/DDBJ whole genome shotgun (WGS) entry which is preliminary data.</text>
</comment>
<evidence type="ECO:0000256" key="4">
    <source>
        <dbReference type="ARBA" id="ARBA00023235"/>
    </source>
</evidence>
<evidence type="ECO:0000256" key="1">
    <source>
        <dbReference type="ARBA" id="ARBA00000971"/>
    </source>
</evidence>
<dbReference type="EC" id="5.2.1.8" evidence="2 5"/>